<dbReference type="GO" id="GO:0003700">
    <property type="term" value="F:DNA-binding transcription factor activity"/>
    <property type="evidence" value="ECO:0007669"/>
    <property type="project" value="InterPro"/>
</dbReference>
<keyword evidence="6" id="KW-1185">Reference proteome</keyword>
<dbReference type="EMBL" id="QHHU01000036">
    <property type="protein sequence ID" value="RSM41043.1"/>
    <property type="molecule type" value="Genomic_DNA"/>
</dbReference>
<dbReference type="PROSITE" id="PS01124">
    <property type="entry name" value="HTH_ARAC_FAMILY_2"/>
    <property type="match status" value="1"/>
</dbReference>
<organism evidence="5 6">
    <name type="scientific">Amycolatopsis balhimycina DSM 5908</name>
    <dbReference type="NCBI Taxonomy" id="1081091"/>
    <lineage>
        <taxon>Bacteria</taxon>
        <taxon>Bacillati</taxon>
        <taxon>Actinomycetota</taxon>
        <taxon>Actinomycetes</taxon>
        <taxon>Pseudonocardiales</taxon>
        <taxon>Pseudonocardiaceae</taxon>
        <taxon>Amycolatopsis</taxon>
    </lineage>
</organism>
<gene>
    <name evidence="5" type="ORF">DMA12_25090</name>
</gene>
<evidence type="ECO:0000256" key="2">
    <source>
        <dbReference type="ARBA" id="ARBA00023125"/>
    </source>
</evidence>
<sequence>MAAATKAYHRCPAGILRQPANLARVDAVTQPVPSTDDAAVCGPLAHGADVAAHFHDFGQLRYATSGALVTTTAAGTWVAPANRVTWVPPFHVHSSRSHGQTVVGLLRVPAALAGRLPAQPSVFAASALLREAYLAVLGDHEPAGSSRARLLLEVVITELARAPQEPLRLPEPGDARLKAVTDLLHADPASPATLAELGRRTGASERTLSRLFGSELSMSFHQWRTLLRVQRALLELCAGTSVTDTATRLGWANPTSFIEAFTTLVGRTPGRYRAQARAAG</sequence>
<proteinExistence type="predicted"/>
<dbReference type="Gene3D" id="1.10.10.60">
    <property type="entry name" value="Homeodomain-like"/>
    <property type="match status" value="1"/>
</dbReference>
<dbReference type="AlphaFoldDB" id="A0A428WDA9"/>
<dbReference type="InterPro" id="IPR011051">
    <property type="entry name" value="RmlC_Cupin_sf"/>
</dbReference>
<dbReference type="Proteomes" id="UP000286716">
    <property type="component" value="Unassembled WGS sequence"/>
</dbReference>
<dbReference type="Pfam" id="PF12833">
    <property type="entry name" value="HTH_18"/>
    <property type="match status" value="1"/>
</dbReference>
<dbReference type="CDD" id="cd06124">
    <property type="entry name" value="cupin_NimR-like_N"/>
    <property type="match status" value="1"/>
</dbReference>
<keyword evidence="1" id="KW-0805">Transcription regulation</keyword>
<name>A0A428WDA9_AMYBA</name>
<dbReference type="Pfam" id="PF02311">
    <property type="entry name" value="AraC_binding"/>
    <property type="match status" value="1"/>
</dbReference>
<evidence type="ECO:0000259" key="4">
    <source>
        <dbReference type="PROSITE" id="PS01124"/>
    </source>
</evidence>
<dbReference type="InterPro" id="IPR009057">
    <property type="entry name" value="Homeodomain-like_sf"/>
</dbReference>
<evidence type="ECO:0000256" key="1">
    <source>
        <dbReference type="ARBA" id="ARBA00023015"/>
    </source>
</evidence>
<evidence type="ECO:0000256" key="3">
    <source>
        <dbReference type="ARBA" id="ARBA00023163"/>
    </source>
</evidence>
<keyword evidence="2" id="KW-0238">DNA-binding</keyword>
<dbReference type="OrthoDB" id="2039152at2"/>
<dbReference type="PANTHER" id="PTHR11019">
    <property type="entry name" value="HTH-TYPE TRANSCRIPTIONAL REGULATOR NIMR"/>
    <property type="match status" value="1"/>
</dbReference>
<dbReference type="InterPro" id="IPR003313">
    <property type="entry name" value="AraC-bd"/>
</dbReference>
<dbReference type="SMART" id="SM00342">
    <property type="entry name" value="HTH_ARAC"/>
    <property type="match status" value="1"/>
</dbReference>
<evidence type="ECO:0000313" key="5">
    <source>
        <dbReference type="EMBL" id="RSM41043.1"/>
    </source>
</evidence>
<dbReference type="PANTHER" id="PTHR11019:SF199">
    <property type="entry name" value="HTH-TYPE TRANSCRIPTIONAL REGULATOR NIMR"/>
    <property type="match status" value="1"/>
</dbReference>
<protein>
    <submittedName>
        <fullName evidence="5">AraC family transcriptional regulator</fullName>
    </submittedName>
</protein>
<feature type="domain" description="HTH araC/xylS-type" evidence="4">
    <location>
        <begin position="178"/>
        <end position="275"/>
    </location>
</feature>
<dbReference type="SUPFAM" id="SSF46689">
    <property type="entry name" value="Homeodomain-like"/>
    <property type="match status" value="1"/>
</dbReference>
<accession>A0A428WDA9</accession>
<comment type="caution">
    <text evidence="5">The sequence shown here is derived from an EMBL/GenBank/DDBJ whole genome shotgun (WGS) entry which is preliminary data.</text>
</comment>
<reference evidence="5 6" key="1">
    <citation type="submission" date="2018-05" db="EMBL/GenBank/DDBJ databases">
        <title>Evolution of GPA BGCs.</title>
        <authorList>
            <person name="Waglechner N."/>
            <person name="Wright G.D."/>
        </authorList>
    </citation>
    <scope>NUCLEOTIDE SEQUENCE [LARGE SCALE GENOMIC DNA]</scope>
    <source>
        <strain evidence="5 6">DSM 5908</strain>
    </source>
</reference>
<evidence type="ECO:0000313" key="6">
    <source>
        <dbReference type="Proteomes" id="UP000286716"/>
    </source>
</evidence>
<dbReference type="SUPFAM" id="SSF51182">
    <property type="entry name" value="RmlC-like cupins"/>
    <property type="match status" value="1"/>
</dbReference>
<dbReference type="InterPro" id="IPR018060">
    <property type="entry name" value="HTH_AraC"/>
</dbReference>
<keyword evidence="3" id="KW-0804">Transcription</keyword>
<dbReference type="GO" id="GO:0043565">
    <property type="term" value="F:sequence-specific DNA binding"/>
    <property type="evidence" value="ECO:0007669"/>
    <property type="project" value="InterPro"/>
</dbReference>